<gene>
    <name evidence="1" type="ORF">Ari01nite_44870</name>
</gene>
<keyword evidence="1" id="KW-0418">Kinase</keyword>
<dbReference type="SUPFAM" id="SSF52540">
    <property type="entry name" value="P-loop containing nucleoside triphosphate hydrolases"/>
    <property type="match status" value="1"/>
</dbReference>
<dbReference type="RefSeq" id="WP_239162920.1">
    <property type="nucleotide sequence ID" value="NZ_BOMV01000054.1"/>
</dbReference>
<dbReference type="InterPro" id="IPR027417">
    <property type="entry name" value="P-loop_NTPase"/>
</dbReference>
<dbReference type="AlphaFoldDB" id="A0A919K0M6"/>
<reference evidence="1" key="1">
    <citation type="submission" date="2021-01" db="EMBL/GenBank/DDBJ databases">
        <title>Whole genome shotgun sequence of Actinoplanes rishiriensis NBRC 108556.</title>
        <authorList>
            <person name="Komaki H."/>
            <person name="Tamura T."/>
        </authorList>
    </citation>
    <scope>NUCLEOTIDE SEQUENCE</scope>
    <source>
        <strain evidence="1">NBRC 108556</strain>
    </source>
</reference>
<dbReference type="Proteomes" id="UP000636960">
    <property type="component" value="Unassembled WGS sequence"/>
</dbReference>
<keyword evidence="2" id="KW-1185">Reference proteome</keyword>
<evidence type="ECO:0000313" key="2">
    <source>
        <dbReference type="Proteomes" id="UP000636960"/>
    </source>
</evidence>
<sequence>MKVILDHIAAGARVAIDGPDGAGKTVFADRLAESLRARGDVVVRISLDDFHHVREIRYRRGRDSPEGFWLDSFNYARFRTDVLTPFAPGGSRHYRPAAHDLTTDAVLTPPLQTATPEAILLVDGLFLHRDELAGAWDFSVFLEVPFTETARRMSLRDGCAPDPSDPSLRRYVQAQRLYFAACSPQSRATVVLDNADYNAPKVIRPEPR</sequence>
<comment type="caution">
    <text evidence="1">The sequence shown here is derived from an EMBL/GenBank/DDBJ whole genome shotgun (WGS) entry which is preliminary data.</text>
</comment>
<proteinExistence type="predicted"/>
<protein>
    <submittedName>
        <fullName evidence="1">Uridine kinase</fullName>
    </submittedName>
</protein>
<evidence type="ECO:0000313" key="1">
    <source>
        <dbReference type="EMBL" id="GIE97022.1"/>
    </source>
</evidence>
<dbReference type="EMBL" id="BOMV01000054">
    <property type="protein sequence ID" value="GIE97022.1"/>
    <property type="molecule type" value="Genomic_DNA"/>
</dbReference>
<accession>A0A919K0M6</accession>
<dbReference type="GO" id="GO:0016301">
    <property type="term" value="F:kinase activity"/>
    <property type="evidence" value="ECO:0007669"/>
    <property type="project" value="UniProtKB-KW"/>
</dbReference>
<keyword evidence="1" id="KW-0808">Transferase</keyword>
<dbReference type="Gene3D" id="3.40.50.300">
    <property type="entry name" value="P-loop containing nucleotide triphosphate hydrolases"/>
    <property type="match status" value="1"/>
</dbReference>
<name>A0A919K0M6_9ACTN</name>
<organism evidence="1 2">
    <name type="scientific">Paractinoplanes rishiriensis</name>
    <dbReference type="NCBI Taxonomy" id="1050105"/>
    <lineage>
        <taxon>Bacteria</taxon>
        <taxon>Bacillati</taxon>
        <taxon>Actinomycetota</taxon>
        <taxon>Actinomycetes</taxon>
        <taxon>Micromonosporales</taxon>
        <taxon>Micromonosporaceae</taxon>
        <taxon>Paractinoplanes</taxon>
    </lineage>
</organism>